<feature type="signal peptide" evidence="1">
    <location>
        <begin position="1"/>
        <end position="19"/>
    </location>
</feature>
<proteinExistence type="predicted"/>
<dbReference type="AlphaFoldDB" id="A0A4R6TM07"/>
<protein>
    <recommendedName>
        <fullName evidence="2">DUF6268 domain-containing protein</fullName>
    </recommendedName>
</protein>
<keyword evidence="1" id="KW-0732">Signal</keyword>
<comment type="caution">
    <text evidence="3">The sequence shown here is derived from an EMBL/GenBank/DDBJ whole genome shotgun (WGS) entry which is preliminary data.</text>
</comment>
<dbReference type="InterPro" id="IPR046235">
    <property type="entry name" value="DUF6268"/>
</dbReference>
<keyword evidence="4" id="KW-1185">Reference proteome</keyword>
<feature type="chain" id="PRO_5020847174" description="DUF6268 domain-containing protein" evidence="1">
    <location>
        <begin position="20"/>
        <end position="289"/>
    </location>
</feature>
<evidence type="ECO:0000313" key="3">
    <source>
        <dbReference type="EMBL" id="TDQ29191.1"/>
    </source>
</evidence>
<feature type="domain" description="DUF6268" evidence="2">
    <location>
        <begin position="83"/>
        <end position="286"/>
    </location>
</feature>
<dbReference type="Pfam" id="PF19783">
    <property type="entry name" value="DUF6268"/>
    <property type="match status" value="1"/>
</dbReference>
<organism evidence="3 4">
    <name type="scientific">Zeaxanthinibacter enoshimensis</name>
    <dbReference type="NCBI Taxonomy" id="392009"/>
    <lineage>
        <taxon>Bacteria</taxon>
        <taxon>Pseudomonadati</taxon>
        <taxon>Bacteroidota</taxon>
        <taxon>Flavobacteriia</taxon>
        <taxon>Flavobacteriales</taxon>
        <taxon>Flavobacteriaceae</taxon>
        <taxon>Zeaxanthinibacter</taxon>
    </lineage>
</organism>
<name>A0A4R6TM07_9FLAO</name>
<dbReference type="Proteomes" id="UP000295468">
    <property type="component" value="Unassembled WGS sequence"/>
</dbReference>
<evidence type="ECO:0000256" key="1">
    <source>
        <dbReference type="SAM" id="SignalP"/>
    </source>
</evidence>
<accession>A0A4R6TM07</accession>
<evidence type="ECO:0000259" key="2">
    <source>
        <dbReference type="Pfam" id="PF19783"/>
    </source>
</evidence>
<evidence type="ECO:0000313" key="4">
    <source>
        <dbReference type="Proteomes" id="UP000295468"/>
    </source>
</evidence>
<sequence length="289" mass="33279">MSRSLLSLFLIFVCCSAWSQSTDLFRAEYTILPKDDSDIRVARYRFLVNVPFKVTEDQYLVTGAEYNQVVVGSDRELPFDEKQIEKLHVIDLNLGYIFKWNEDWRFVAILSPRLASNLVGGIQGRDLKMNATATFWKEKKDAEKPYRLVLGLSYNATTGLPFPLPLVSYYRRFHPDWSFALGVPKSQLKYHLDKRHTLETALFLDGYFVNIQDDLIFDDNSRAASISLSALVAALGYQYNIDKHISLFAMAGYTVTQDGVLRDDRRKNVYVLNDQGNIYFRTGFKVSLF</sequence>
<gene>
    <name evidence="3" type="ORF">CLV82_2645</name>
</gene>
<dbReference type="EMBL" id="SNYI01000003">
    <property type="protein sequence ID" value="TDQ29191.1"/>
    <property type="molecule type" value="Genomic_DNA"/>
</dbReference>
<dbReference type="OrthoDB" id="1114906at2"/>
<reference evidence="3 4" key="1">
    <citation type="submission" date="2019-03" db="EMBL/GenBank/DDBJ databases">
        <title>Genomic Encyclopedia of Archaeal and Bacterial Type Strains, Phase II (KMG-II): from individual species to whole genera.</title>
        <authorList>
            <person name="Goeker M."/>
        </authorList>
    </citation>
    <scope>NUCLEOTIDE SEQUENCE [LARGE SCALE GENOMIC DNA]</scope>
    <source>
        <strain evidence="3 4">DSM 18435</strain>
    </source>
</reference>